<protein>
    <submittedName>
        <fullName evidence="9">Uncharacterized protein</fullName>
    </submittedName>
</protein>
<evidence type="ECO:0000256" key="8">
    <source>
        <dbReference type="ARBA" id="ARBA00023242"/>
    </source>
</evidence>
<dbReference type="GO" id="GO:0006606">
    <property type="term" value="P:protein import into nucleus"/>
    <property type="evidence" value="ECO:0007669"/>
    <property type="project" value="TreeGrafter"/>
</dbReference>
<keyword evidence="7" id="KW-0906">Nuclear pore complex</keyword>
<dbReference type="PANTHER" id="PTHR13373:SF21">
    <property type="entry name" value="NUCLEAR PORE COMPLEX PROTEIN NUP85"/>
    <property type="match status" value="1"/>
</dbReference>
<dbReference type="GO" id="GO:0045893">
    <property type="term" value="P:positive regulation of DNA-templated transcription"/>
    <property type="evidence" value="ECO:0007669"/>
    <property type="project" value="TreeGrafter"/>
</dbReference>
<dbReference type="OrthoDB" id="17644at2759"/>
<evidence type="ECO:0000256" key="7">
    <source>
        <dbReference type="ARBA" id="ARBA00023132"/>
    </source>
</evidence>
<dbReference type="PANTHER" id="PTHR13373">
    <property type="entry name" value="FROUNT PROTEIN-RELATED"/>
    <property type="match status" value="1"/>
</dbReference>
<evidence type="ECO:0000256" key="4">
    <source>
        <dbReference type="ARBA" id="ARBA00022816"/>
    </source>
</evidence>
<dbReference type="GO" id="GO:0031080">
    <property type="term" value="C:nuclear pore outer ring"/>
    <property type="evidence" value="ECO:0007669"/>
    <property type="project" value="TreeGrafter"/>
</dbReference>
<dbReference type="EMBL" id="JAHUZN010000006">
    <property type="protein sequence ID" value="KAG8491275.1"/>
    <property type="molecule type" value="Genomic_DNA"/>
</dbReference>
<dbReference type="InterPro" id="IPR011502">
    <property type="entry name" value="Nucleoporin_Nup85"/>
</dbReference>
<comment type="caution">
    <text evidence="9">The sequence shown here is derived from an EMBL/GenBank/DDBJ whole genome shotgun (WGS) entry which is preliminary data.</text>
</comment>
<evidence type="ECO:0000313" key="9">
    <source>
        <dbReference type="EMBL" id="KAG8491275.1"/>
    </source>
</evidence>
<evidence type="ECO:0000256" key="1">
    <source>
        <dbReference type="ARBA" id="ARBA00004567"/>
    </source>
</evidence>
<gene>
    <name evidence="9" type="ORF">CXB51_014454</name>
</gene>
<keyword evidence="5" id="KW-0653">Protein transport</keyword>
<evidence type="ECO:0000313" key="10">
    <source>
        <dbReference type="Proteomes" id="UP000701853"/>
    </source>
</evidence>
<dbReference type="Proteomes" id="UP000701853">
    <property type="component" value="Chromosome 6"/>
</dbReference>
<accession>A0A8J5ZA70</accession>
<keyword evidence="10" id="KW-1185">Reference proteome</keyword>
<evidence type="ECO:0000256" key="2">
    <source>
        <dbReference type="ARBA" id="ARBA00005573"/>
    </source>
</evidence>
<keyword evidence="4" id="KW-0509">mRNA transport</keyword>
<name>A0A8J5ZA70_9ROSI</name>
<proteinExistence type="inferred from homology"/>
<keyword evidence="8" id="KW-0539">Nucleus</keyword>
<sequence length="181" mass="19579">MPGVSSDSARGALVPLSPESPGAVVYPLRHDLKSPISRLSISWSRGNSLRVSVFAAPSSDGSVNEGDGGKVVEVKLGGGDGEISEAHWRRIAYGSVSPFALLQSRKNAVSSLSKMSMNSSPYDGDWWDYIMEYSKDINALVVSQKSASVPVLDDPKSVITVSSIFLMSHFVFAWYEGWKFC</sequence>
<organism evidence="9 10">
    <name type="scientific">Gossypium anomalum</name>
    <dbReference type="NCBI Taxonomy" id="47600"/>
    <lineage>
        <taxon>Eukaryota</taxon>
        <taxon>Viridiplantae</taxon>
        <taxon>Streptophyta</taxon>
        <taxon>Embryophyta</taxon>
        <taxon>Tracheophyta</taxon>
        <taxon>Spermatophyta</taxon>
        <taxon>Magnoliopsida</taxon>
        <taxon>eudicotyledons</taxon>
        <taxon>Gunneridae</taxon>
        <taxon>Pentapetalae</taxon>
        <taxon>rosids</taxon>
        <taxon>malvids</taxon>
        <taxon>Malvales</taxon>
        <taxon>Malvaceae</taxon>
        <taxon>Malvoideae</taxon>
        <taxon>Gossypium</taxon>
    </lineage>
</organism>
<evidence type="ECO:0000256" key="3">
    <source>
        <dbReference type="ARBA" id="ARBA00022448"/>
    </source>
</evidence>
<keyword evidence="3" id="KW-0813">Transport</keyword>
<dbReference type="GO" id="GO:0006406">
    <property type="term" value="P:mRNA export from nucleus"/>
    <property type="evidence" value="ECO:0007669"/>
    <property type="project" value="TreeGrafter"/>
</dbReference>
<comment type="subcellular location">
    <subcellularLocation>
        <location evidence="1">Nucleus</location>
        <location evidence="1">Nuclear pore complex</location>
    </subcellularLocation>
</comment>
<dbReference type="GO" id="GO:0017056">
    <property type="term" value="F:structural constituent of nuclear pore"/>
    <property type="evidence" value="ECO:0007669"/>
    <property type="project" value="TreeGrafter"/>
</dbReference>
<dbReference type="AlphaFoldDB" id="A0A8J5ZA70"/>
<keyword evidence="6" id="KW-0811">Translocation</keyword>
<evidence type="ECO:0000256" key="5">
    <source>
        <dbReference type="ARBA" id="ARBA00022927"/>
    </source>
</evidence>
<comment type="similarity">
    <text evidence="2">Belongs to the nucleoporin Nup85 family.</text>
</comment>
<evidence type="ECO:0000256" key="6">
    <source>
        <dbReference type="ARBA" id="ARBA00023010"/>
    </source>
</evidence>
<reference evidence="9 10" key="1">
    <citation type="journal article" date="2021" name="bioRxiv">
        <title>The Gossypium anomalum genome as a resource for cotton improvement and evolutionary analysis of hybrid incompatibility.</title>
        <authorList>
            <person name="Grover C.E."/>
            <person name="Yuan D."/>
            <person name="Arick M.A."/>
            <person name="Miller E.R."/>
            <person name="Hu G."/>
            <person name="Peterson D.G."/>
            <person name="Wendel J.F."/>
            <person name="Udall J.A."/>
        </authorList>
    </citation>
    <scope>NUCLEOTIDE SEQUENCE [LARGE SCALE GENOMIC DNA]</scope>
    <source>
        <strain evidence="9">JFW-Udall</strain>
        <tissue evidence="9">Leaf</tissue>
    </source>
</reference>